<evidence type="ECO:0000313" key="2">
    <source>
        <dbReference type="Proteomes" id="UP000734854"/>
    </source>
</evidence>
<accession>A0A8J5KTR9</accession>
<reference evidence="1 2" key="1">
    <citation type="submission" date="2020-08" db="EMBL/GenBank/DDBJ databases">
        <title>Plant Genome Project.</title>
        <authorList>
            <person name="Zhang R.-G."/>
        </authorList>
    </citation>
    <scope>NUCLEOTIDE SEQUENCE [LARGE SCALE GENOMIC DNA]</scope>
    <source>
        <tissue evidence="1">Rhizome</tissue>
    </source>
</reference>
<dbReference type="EMBL" id="JACMSC010000012">
    <property type="protein sequence ID" value="KAG6495189.1"/>
    <property type="molecule type" value="Genomic_DNA"/>
</dbReference>
<sequence>MVRRRRILYFRGIPEKVHPFSKGICKNLYTFCCSSHSIRDLEAVPTMEDIEASARPYTCSDIVMCRWC</sequence>
<proteinExistence type="predicted"/>
<comment type="caution">
    <text evidence="1">The sequence shown here is derived from an EMBL/GenBank/DDBJ whole genome shotgun (WGS) entry which is preliminary data.</text>
</comment>
<name>A0A8J5KTR9_ZINOF</name>
<dbReference type="AlphaFoldDB" id="A0A8J5KTR9"/>
<gene>
    <name evidence="1" type="ORF">ZIOFF_042981</name>
</gene>
<evidence type="ECO:0000313" key="1">
    <source>
        <dbReference type="EMBL" id="KAG6495189.1"/>
    </source>
</evidence>
<protein>
    <submittedName>
        <fullName evidence="1">Uncharacterized protein</fullName>
    </submittedName>
</protein>
<organism evidence="1 2">
    <name type="scientific">Zingiber officinale</name>
    <name type="common">Ginger</name>
    <name type="synonym">Amomum zingiber</name>
    <dbReference type="NCBI Taxonomy" id="94328"/>
    <lineage>
        <taxon>Eukaryota</taxon>
        <taxon>Viridiplantae</taxon>
        <taxon>Streptophyta</taxon>
        <taxon>Embryophyta</taxon>
        <taxon>Tracheophyta</taxon>
        <taxon>Spermatophyta</taxon>
        <taxon>Magnoliopsida</taxon>
        <taxon>Liliopsida</taxon>
        <taxon>Zingiberales</taxon>
        <taxon>Zingiberaceae</taxon>
        <taxon>Zingiber</taxon>
    </lineage>
</organism>
<dbReference type="Proteomes" id="UP000734854">
    <property type="component" value="Unassembled WGS sequence"/>
</dbReference>
<keyword evidence="2" id="KW-1185">Reference proteome</keyword>